<dbReference type="EMBL" id="PDKK01000004">
    <property type="protein sequence ID" value="RXK06347.1"/>
    <property type="molecule type" value="Genomic_DNA"/>
</dbReference>
<accession>A0A4Q1APH3</accession>
<protein>
    <recommendedName>
        <fullName evidence="3 10">Carbonic anhydrase</fullName>
        <ecNumber evidence="2 10">4.2.1.1</ecNumber>
    </recommendedName>
    <alternativeName>
        <fullName evidence="7 10">Carbonate dehydratase</fullName>
    </alternativeName>
</protein>
<keyword evidence="5 9" id="KW-0862">Zinc</keyword>
<dbReference type="GO" id="GO:0015976">
    <property type="term" value="P:carbon utilization"/>
    <property type="evidence" value="ECO:0007669"/>
    <property type="project" value="InterPro"/>
</dbReference>
<proteinExistence type="inferred from homology"/>
<dbReference type="Pfam" id="PF00484">
    <property type="entry name" value="Pro_CA"/>
    <property type="match status" value="1"/>
</dbReference>
<dbReference type="FunFam" id="3.40.1050.10:FF:000003">
    <property type="entry name" value="Carbonic anhydrase"/>
    <property type="match status" value="1"/>
</dbReference>
<dbReference type="GO" id="GO:0004089">
    <property type="term" value="F:carbonate dehydratase activity"/>
    <property type="evidence" value="ECO:0007669"/>
    <property type="project" value="UniProtKB-UniRule"/>
</dbReference>
<dbReference type="SUPFAM" id="SSF53056">
    <property type="entry name" value="beta-carbonic anhydrase, cab"/>
    <property type="match status" value="1"/>
</dbReference>
<evidence type="ECO:0000256" key="1">
    <source>
        <dbReference type="ARBA" id="ARBA00006217"/>
    </source>
</evidence>
<keyword evidence="6 10" id="KW-0456">Lyase</keyword>
<evidence type="ECO:0000256" key="8">
    <source>
        <dbReference type="ARBA" id="ARBA00048348"/>
    </source>
</evidence>
<dbReference type="AlphaFoldDB" id="A0A4Q1APH3"/>
<feature type="binding site" evidence="9">
    <location>
        <position position="106"/>
    </location>
    <ligand>
        <name>Zn(2+)</name>
        <dbReference type="ChEBI" id="CHEBI:29105"/>
    </ligand>
</feature>
<evidence type="ECO:0000256" key="6">
    <source>
        <dbReference type="ARBA" id="ARBA00023239"/>
    </source>
</evidence>
<dbReference type="PROSITE" id="PS00705">
    <property type="entry name" value="PROK_CO2_ANHYDRASE_2"/>
    <property type="match status" value="1"/>
</dbReference>
<dbReference type="SMART" id="SM00947">
    <property type="entry name" value="Pro_CA"/>
    <property type="match status" value="1"/>
</dbReference>
<evidence type="ECO:0000313" key="11">
    <source>
        <dbReference type="EMBL" id="RXK06347.1"/>
    </source>
</evidence>
<name>A0A4Q1APH3_9BACT</name>
<evidence type="ECO:0000313" key="12">
    <source>
        <dbReference type="Proteomes" id="UP000289758"/>
    </source>
</evidence>
<dbReference type="InterPro" id="IPR001765">
    <property type="entry name" value="Carbonic_anhydrase"/>
</dbReference>
<feature type="binding site" evidence="9">
    <location>
        <position position="42"/>
    </location>
    <ligand>
        <name>Zn(2+)</name>
        <dbReference type="ChEBI" id="CHEBI:29105"/>
    </ligand>
</feature>
<sequence>MTIEDLKEGNKLFKKTKFNDYKNDFRTLVEKGQSPEILFIGCSDSRVVPDLIISSKPGDMFIVRNVGNFVPPYKNDNDFHGTTAAIEFALSVLDVKHIIICGHSYCGACKSLYMDLEHNDSLVHMKKWLQLGMKAKEMVLKDFDIKIDEQRVYRETEKKSVICQLENLLTFPEVKKRIDERRLSIHGWYYKIEDGSIEYYNREKKVFE</sequence>
<comment type="similarity">
    <text evidence="1 10">Belongs to the beta-class carbonic anhydrase family.</text>
</comment>
<comment type="cofactor">
    <cofactor evidence="9">
        <name>Zn(2+)</name>
        <dbReference type="ChEBI" id="CHEBI:29105"/>
    </cofactor>
    <text evidence="9">Binds 1 zinc ion per subunit.</text>
</comment>
<dbReference type="RefSeq" id="WP_129086939.1">
    <property type="nucleotide sequence ID" value="NZ_CP053836.1"/>
</dbReference>
<comment type="catalytic activity">
    <reaction evidence="8 10">
        <text>hydrogencarbonate + H(+) = CO2 + H2O</text>
        <dbReference type="Rhea" id="RHEA:10748"/>
        <dbReference type="ChEBI" id="CHEBI:15377"/>
        <dbReference type="ChEBI" id="CHEBI:15378"/>
        <dbReference type="ChEBI" id="CHEBI:16526"/>
        <dbReference type="ChEBI" id="CHEBI:17544"/>
        <dbReference type="EC" id="4.2.1.1"/>
    </reaction>
</comment>
<dbReference type="PANTHER" id="PTHR11002">
    <property type="entry name" value="CARBONIC ANHYDRASE"/>
    <property type="match status" value="1"/>
</dbReference>
<keyword evidence="4 9" id="KW-0479">Metal-binding</keyword>
<feature type="binding site" evidence="9">
    <location>
        <position position="44"/>
    </location>
    <ligand>
        <name>Zn(2+)</name>
        <dbReference type="ChEBI" id="CHEBI:29105"/>
    </ligand>
</feature>
<comment type="function">
    <text evidence="10">Reversible hydration of carbon dioxide.</text>
</comment>
<reference evidence="11 12" key="1">
    <citation type="submission" date="2017-10" db="EMBL/GenBank/DDBJ databases">
        <title>Genomics of the genus Arcobacter.</title>
        <authorList>
            <person name="Perez-Cataluna A."/>
            <person name="Figueras M.J."/>
        </authorList>
    </citation>
    <scope>NUCLEOTIDE SEQUENCE [LARGE SCALE GENOMIC DNA]</scope>
    <source>
        <strain evidence="11 12">CECT 8441</strain>
    </source>
</reference>
<evidence type="ECO:0000256" key="4">
    <source>
        <dbReference type="ARBA" id="ARBA00022723"/>
    </source>
</evidence>
<gene>
    <name evidence="11" type="ORF">CRV07_06535</name>
</gene>
<evidence type="ECO:0000256" key="2">
    <source>
        <dbReference type="ARBA" id="ARBA00012925"/>
    </source>
</evidence>
<dbReference type="PROSITE" id="PS00704">
    <property type="entry name" value="PROK_CO2_ANHYDRASE_1"/>
    <property type="match status" value="1"/>
</dbReference>
<evidence type="ECO:0000256" key="9">
    <source>
        <dbReference type="PIRSR" id="PIRSR601765-1"/>
    </source>
</evidence>
<dbReference type="EC" id="4.2.1.1" evidence="2 10"/>
<dbReference type="OrthoDB" id="9797527at2"/>
<keyword evidence="12" id="KW-1185">Reference proteome</keyword>
<evidence type="ECO:0000256" key="10">
    <source>
        <dbReference type="RuleBase" id="RU003956"/>
    </source>
</evidence>
<evidence type="ECO:0000256" key="5">
    <source>
        <dbReference type="ARBA" id="ARBA00022833"/>
    </source>
</evidence>
<dbReference type="PANTHER" id="PTHR11002:SF76">
    <property type="entry name" value="CARBONIC ANHYDRASE"/>
    <property type="match status" value="1"/>
</dbReference>
<evidence type="ECO:0000256" key="7">
    <source>
        <dbReference type="ARBA" id="ARBA00031969"/>
    </source>
</evidence>
<dbReference type="InterPro" id="IPR015892">
    <property type="entry name" value="Carbonic_anhydrase_CS"/>
</dbReference>
<dbReference type="Gene3D" id="3.40.1050.10">
    <property type="entry name" value="Carbonic anhydrase"/>
    <property type="match status" value="1"/>
</dbReference>
<organism evidence="11 12">
    <name type="scientific">Halarcobacter ebronensis</name>
    <dbReference type="NCBI Taxonomy" id="1462615"/>
    <lineage>
        <taxon>Bacteria</taxon>
        <taxon>Pseudomonadati</taxon>
        <taxon>Campylobacterota</taxon>
        <taxon>Epsilonproteobacteria</taxon>
        <taxon>Campylobacterales</taxon>
        <taxon>Arcobacteraceae</taxon>
        <taxon>Halarcobacter</taxon>
    </lineage>
</organism>
<evidence type="ECO:0000256" key="3">
    <source>
        <dbReference type="ARBA" id="ARBA00014628"/>
    </source>
</evidence>
<dbReference type="InterPro" id="IPR045066">
    <property type="entry name" value="Beta_CA_cladeB"/>
</dbReference>
<dbReference type="Proteomes" id="UP000289758">
    <property type="component" value="Unassembled WGS sequence"/>
</dbReference>
<feature type="binding site" evidence="9">
    <location>
        <position position="103"/>
    </location>
    <ligand>
        <name>Zn(2+)</name>
        <dbReference type="ChEBI" id="CHEBI:29105"/>
    </ligand>
</feature>
<dbReference type="GO" id="GO:0008270">
    <property type="term" value="F:zinc ion binding"/>
    <property type="evidence" value="ECO:0007669"/>
    <property type="project" value="UniProtKB-UniRule"/>
</dbReference>
<dbReference type="CDD" id="cd00884">
    <property type="entry name" value="beta_CA_cladeB"/>
    <property type="match status" value="1"/>
</dbReference>
<dbReference type="InterPro" id="IPR036874">
    <property type="entry name" value="Carbonic_anhydrase_sf"/>
</dbReference>
<comment type="caution">
    <text evidence="11">The sequence shown here is derived from an EMBL/GenBank/DDBJ whole genome shotgun (WGS) entry which is preliminary data.</text>
</comment>